<evidence type="ECO:0000313" key="2">
    <source>
        <dbReference type="EMBL" id="KAG2584913.1"/>
    </source>
</evidence>
<evidence type="ECO:0000313" key="3">
    <source>
        <dbReference type="Proteomes" id="UP000823388"/>
    </source>
</evidence>
<reference evidence="2" key="1">
    <citation type="submission" date="2020-05" db="EMBL/GenBank/DDBJ databases">
        <title>WGS assembly of Panicum virgatum.</title>
        <authorList>
            <person name="Lovell J.T."/>
            <person name="Jenkins J."/>
            <person name="Shu S."/>
            <person name="Juenger T.E."/>
            <person name="Schmutz J."/>
        </authorList>
    </citation>
    <scope>NUCLEOTIDE SEQUENCE</scope>
    <source>
        <strain evidence="2">AP13</strain>
    </source>
</reference>
<proteinExistence type="predicted"/>
<protein>
    <submittedName>
        <fullName evidence="2">Uncharacterized protein</fullName>
    </submittedName>
</protein>
<keyword evidence="3" id="KW-1185">Reference proteome</keyword>
<name>A0A8T0RJF4_PANVG</name>
<feature type="region of interest" description="Disordered" evidence="1">
    <location>
        <begin position="27"/>
        <end position="147"/>
    </location>
</feature>
<accession>A0A8T0RJF4</accession>
<comment type="caution">
    <text evidence="2">The sequence shown here is derived from an EMBL/GenBank/DDBJ whole genome shotgun (WGS) entry which is preliminary data.</text>
</comment>
<organism evidence="2 3">
    <name type="scientific">Panicum virgatum</name>
    <name type="common">Blackwell switchgrass</name>
    <dbReference type="NCBI Taxonomy" id="38727"/>
    <lineage>
        <taxon>Eukaryota</taxon>
        <taxon>Viridiplantae</taxon>
        <taxon>Streptophyta</taxon>
        <taxon>Embryophyta</taxon>
        <taxon>Tracheophyta</taxon>
        <taxon>Spermatophyta</taxon>
        <taxon>Magnoliopsida</taxon>
        <taxon>Liliopsida</taxon>
        <taxon>Poales</taxon>
        <taxon>Poaceae</taxon>
        <taxon>PACMAD clade</taxon>
        <taxon>Panicoideae</taxon>
        <taxon>Panicodae</taxon>
        <taxon>Paniceae</taxon>
        <taxon>Panicinae</taxon>
        <taxon>Panicum</taxon>
        <taxon>Panicum sect. Hiantes</taxon>
    </lineage>
</organism>
<sequence length="147" mass="16543">MYCTGVGVARLVLKPLRLRLNLWPGQRKDKRRPNFFSRRATAPQERPPATRARRSPSTPPRATRRRRQRRADRLRRVAFAGCPVPHRTEEGPDPDPAAADARVRSVSGNGASARTAHAPARRWRNKGIASSSMDPGTRVRVKKVRDP</sequence>
<gene>
    <name evidence="2" type="ORF">PVAP13_6KG355406</name>
</gene>
<dbReference type="EMBL" id="CM029047">
    <property type="protein sequence ID" value="KAG2584913.1"/>
    <property type="molecule type" value="Genomic_DNA"/>
</dbReference>
<dbReference type="Proteomes" id="UP000823388">
    <property type="component" value="Chromosome 6K"/>
</dbReference>
<evidence type="ECO:0000256" key="1">
    <source>
        <dbReference type="SAM" id="MobiDB-lite"/>
    </source>
</evidence>
<dbReference type="AlphaFoldDB" id="A0A8T0RJF4"/>
<feature type="compositionally biased region" description="Basic residues" evidence="1">
    <location>
        <begin position="62"/>
        <end position="73"/>
    </location>
</feature>